<reference evidence="1 2" key="1">
    <citation type="submission" date="2018-03" db="EMBL/GenBank/DDBJ databases">
        <title>Draft Genome Sequences of the Obligatory Marine Myxobacteria Enhygromyxa salina SWB007.</title>
        <authorList>
            <person name="Poehlein A."/>
            <person name="Moghaddam J.A."/>
            <person name="Harms H."/>
            <person name="Alanjari M."/>
            <person name="Koenig G.M."/>
            <person name="Daniel R."/>
            <person name="Schaeberle T.F."/>
        </authorList>
    </citation>
    <scope>NUCLEOTIDE SEQUENCE [LARGE SCALE GENOMIC DNA]</scope>
    <source>
        <strain evidence="1 2">SWB007</strain>
    </source>
</reference>
<dbReference type="Proteomes" id="UP000238823">
    <property type="component" value="Unassembled WGS sequence"/>
</dbReference>
<dbReference type="EMBL" id="PVNL01000111">
    <property type="protein sequence ID" value="PRQ02642.1"/>
    <property type="molecule type" value="Genomic_DNA"/>
</dbReference>
<organism evidence="1 2">
    <name type="scientific">Enhygromyxa salina</name>
    <dbReference type="NCBI Taxonomy" id="215803"/>
    <lineage>
        <taxon>Bacteria</taxon>
        <taxon>Pseudomonadati</taxon>
        <taxon>Myxococcota</taxon>
        <taxon>Polyangia</taxon>
        <taxon>Nannocystales</taxon>
        <taxon>Nannocystaceae</taxon>
        <taxon>Enhygromyxa</taxon>
    </lineage>
</organism>
<gene>
    <name evidence="1" type="ORF">ENSA7_54710</name>
</gene>
<comment type="caution">
    <text evidence="1">The sequence shown here is derived from an EMBL/GenBank/DDBJ whole genome shotgun (WGS) entry which is preliminary data.</text>
</comment>
<evidence type="ECO:0000313" key="2">
    <source>
        <dbReference type="Proteomes" id="UP000238823"/>
    </source>
</evidence>
<protein>
    <submittedName>
        <fullName evidence="1">Uncharacterized protein</fullName>
    </submittedName>
</protein>
<evidence type="ECO:0000313" key="1">
    <source>
        <dbReference type="EMBL" id="PRQ02642.1"/>
    </source>
</evidence>
<proteinExistence type="predicted"/>
<accession>A0A2S9YC61</accession>
<dbReference type="AlphaFoldDB" id="A0A2S9YC61"/>
<name>A0A2S9YC61_9BACT</name>
<sequence length="109" mass="12256">MNSDTTDEEVAQMNWGDISLTGISWIEEGRDIVLHLLVPPTDRRLNVVCRWARKLRIELEFDVNSGYALSWDGEVKRGADGDWEVDLDFAGAGGVSLVCQDLDFRESPD</sequence>